<sequence length="730" mass="79745">MTEKPILETNPADAQLMTQKRLVILRTMWLDGPNIWTYRSCIEALVDIQELEQFPSNLLPGFYERLTTWLPGLVDHRCGIGEPGGFLLRVREGTYAAHMLEHIVIELHTQAGLEVGFGKARMTSKEGVYKMVFRTPDPVVGMACLEAGVRLLHAAIEDTEYDLQAELKTIKRHCDMHGLGPSTQHILDAAYARRIPIVRLNDGNLVQLGHGEQQQRIWTAETSKTSAIAEGIASDKDLCKDLLAQCGVPVPEGEFAKTAERAWEIAQEIGLPVVVKPVDGNQGRGVSLELDKQTDIEKAWALAYEESYSGVIVEKFIRGVEHRVLVVNYQVAAVSRGELVCVHGDGQSTLQALIDQQINTDPRRGETEITPLKTIRIQTNPVVSLEVQRQGYTADSVVPAGAQVVIERNSNASEDVTDLIHPEIARLCCTAARVVGLDVAGIDLVCEHIDQPPKTQSLAVVEVNAGPGLLMHIKPAKGQARNVGKPIIESLFPGEANGRIPTISYSGGDEILGFGPELTEILQDQGHRVGLACDQGLVMNGRVITITPSANWQAGRNCLINKNLDTVVMQVKASAILSEGLPFDRSSLAIITSLGSINGLDEWDILNREQHFNVMRTVIDLVLSSGHAVINADEVSLLPLKELCDGKVIWISAIADNPVVDEHVKNGGMAVVCQGDSIHFKGNRAEAEARTPISLRQPPLNLIKTLALAASGWAMDVPHNLLRADIRQRY</sequence>
<dbReference type="Pfam" id="PF18921">
    <property type="entry name" value="Cyanophycin_syn"/>
    <property type="match status" value="1"/>
</dbReference>
<dbReference type="Gene3D" id="3.30.470.20">
    <property type="entry name" value="ATP-grasp fold, B domain"/>
    <property type="match status" value="1"/>
</dbReference>
<accession>A0ABT1XHS8</accession>
<dbReference type="InterPro" id="IPR044019">
    <property type="entry name" value="Cyanophycin_syn_N"/>
</dbReference>
<protein>
    <submittedName>
        <fullName evidence="3">ATP-grasp domain-containing protein</fullName>
    </submittedName>
</protein>
<dbReference type="InterPro" id="IPR011761">
    <property type="entry name" value="ATP-grasp"/>
</dbReference>
<name>A0ABT1XHS8_9BURK</name>
<gene>
    <name evidence="3" type="ORF">NSP04_09330</name>
</gene>
<keyword evidence="1" id="KW-0067">ATP-binding</keyword>
<evidence type="ECO:0000256" key="1">
    <source>
        <dbReference type="PROSITE-ProRule" id="PRU00409"/>
    </source>
</evidence>
<proteinExistence type="predicted"/>
<dbReference type="PROSITE" id="PS50975">
    <property type="entry name" value="ATP_GRASP"/>
    <property type="match status" value="1"/>
</dbReference>
<dbReference type="Gene3D" id="3.40.1190.10">
    <property type="entry name" value="Mur-like, catalytic domain"/>
    <property type="match status" value="1"/>
</dbReference>
<evidence type="ECO:0000313" key="4">
    <source>
        <dbReference type="Proteomes" id="UP001165267"/>
    </source>
</evidence>
<dbReference type="InterPro" id="IPR036565">
    <property type="entry name" value="Mur-like_cat_sf"/>
</dbReference>
<dbReference type="SUPFAM" id="SSF56059">
    <property type="entry name" value="Glutathione synthetase ATP-binding domain-like"/>
    <property type="match status" value="1"/>
</dbReference>
<evidence type="ECO:0000313" key="3">
    <source>
        <dbReference type="EMBL" id="MCR2746848.1"/>
    </source>
</evidence>
<feature type="domain" description="ATP-grasp" evidence="2">
    <location>
        <begin position="240"/>
        <end position="492"/>
    </location>
</feature>
<keyword evidence="1" id="KW-0547">Nucleotide-binding</keyword>
<dbReference type="InterPro" id="IPR005479">
    <property type="entry name" value="CPAse_ATP-bd"/>
</dbReference>
<dbReference type="PANTHER" id="PTHR21621">
    <property type="entry name" value="RIBOSOMAL PROTEIN S6 MODIFICATION PROTEIN"/>
    <property type="match status" value="1"/>
</dbReference>
<evidence type="ECO:0000259" key="2">
    <source>
        <dbReference type="PROSITE" id="PS50975"/>
    </source>
</evidence>
<comment type="caution">
    <text evidence="3">The sequence shown here is derived from an EMBL/GenBank/DDBJ whole genome shotgun (WGS) entry which is preliminary data.</text>
</comment>
<dbReference type="PANTHER" id="PTHR21621:SF0">
    <property type="entry name" value="BETA-CITRYLGLUTAMATE SYNTHASE B-RELATED"/>
    <property type="match status" value="1"/>
</dbReference>
<dbReference type="RefSeq" id="WP_257512058.1">
    <property type="nucleotide sequence ID" value="NZ_JANKHG010000017.1"/>
</dbReference>
<dbReference type="Proteomes" id="UP001165267">
    <property type="component" value="Unassembled WGS sequence"/>
</dbReference>
<keyword evidence="4" id="KW-1185">Reference proteome</keyword>
<dbReference type="Gene3D" id="3.30.1490.20">
    <property type="entry name" value="ATP-grasp fold, A domain"/>
    <property type="match status" value="1"/>
</dbReference>
<dbReference type="Pfam" id="PF02786">
    <property type="entry name" value="CPSase_L_D2"/>
    <property type="match status" value="1"/>
</dbReference>
<dbReference type="EMBL" id="JANKHG010000017">
    <property type="protein sequence ID" value="MCR2746848.1"/>
    <property type="molecule type" value="Genomic_DNA"/>
</dbReference>
<reference evidence="3" key="1">
    <citation type="submission" date="2022-07" db="EMBL/GenBank/DDBJ databases">
        <authorList>
            <person name="Xamxidin M."/>
        </authorList>
    </citation>
    <scope>NUCLEOTIDE SEQUENCE</scope>
    <source>
        <strain evidence="3">YS8-69</strain>
    </source>
</reference>
<dbReference type="InterPro" id="IPR013815">
    <property type="entry name" value="ATP_grasp_subdomain_1"/>
</dbReference>
<organism evidence="3 4">
    <name type="scientific">Limnobacter parvus</name>
    <dbReference type="NCBI Taxonomy" id="2939690"/>
    <lineage>
        <taxon>Bacteria</taxon>
        <taxon>Pseudomonadati</taxon>
        <taxon>Pseudomonadota</taxon>
        <taxon>Betaproteobacteria</taxon>
        <taxon>Burkholderiales</taxon>
        <taxon>Burkholderiaceae</taxon>
        <taxon>Limnobacter</taxon>
    </lineage>
</organism>